<accession>A0A2P5E7S2</accession>
<feature type="region of interest" description="Disordered" evidence="1">
    <location>
        <begin position="69"/>
        <end position="88"/>
    </location>
</feature>
<feature type="non-terminal residue" evidence="2">
    <location>
        <position position="109"/>
    </location>
</feature>
<name>A0A2P5E7S2_TREOI</name>
<comment type="caution">
    <text evidence="2">The sequence shown here is derived from an EMBL/GenBank/DDBJ whole genome shotgun (WGS) entry which is preliminary data.</text>
</comment>
<dbReference type="EMBL" id="JXTC01000213">
    <property type="protein sequence ID" value="PON81603.1"/>
    <property type="molecule type" value="Genomic_DNA"/>
</dbReference>
<proteinExistence type="predicted"/>
<protein>
    <submittedName>
        <fullName evidence="2">Uncharacterized protein</fullName>
    </submittedName>
</protein>
<keyword evidence="3" id="KW-1185">Reference proteome</keyword>
<reference evidence="3" key="1">
    <citation type="submission" date="2016-06" db="EMBL/GenBank/DDBJ databases">
        <title>Parallel loss of symbiosis genes in relatives of nitrogen-fixing non-legume Parasponia.</title>
        <authorList>
            <person name="Van Velzen R."/>
            <person name="Holmer R."/>
            <person name="Bu F."/>
            <person name="Rutten L."/>
            <person name="Van Zeijl A."/>
            <person name="Liu W."/>
            <person name="Santuari L."/>
            <person name="Cao Q."/>
            <person name="Sharma T."/>
            <person name="Shen D."/>
            <person name="Roswanjaya Y."/>
            <person name="Wardhani T."/>
            <person name="Kalhor M.S."/>
            <person name="Jansen J."/>
            <person name="Van den Hoogen J."/>
            <person name="Gungor B."/>
            <person name="Hartog M."/>
            <person name="Hontelez J."/>
            <person name="Verver J."/>
            <person name="Yang W.-C."/>
            <person name="Schijlen E."/>
            <person name="Repin R."/>
            <person name="Schilthuizen M."/>
            <person name="Schranz E."/>
            <person name="Heidstra R."/>
            <person name="Miyata K."/>
            <person name="Fedorova E."/>
            <person name="Kohlen W."/>
            <person name="Bisseling T."/>
            <person name="Smit S."/>
            <person name="Geurts R."/>
        </authorList>
    </citation>
    <scope>NUCLEOTIDE SEQUENCE [LARGE SCALE GENOMIC DNA]</scope>
    <source>
        <strain evidence="3">cv. RG33-2</strain>
    </source>
</reference>
<sequence>MIMGISIGTTPTTTIIECEKGQRSDDRWLEPGFRRRRLAGGARFGHGQAEVAKGGSAAAFLAAEDIAGVDVKGEDEEDDDGEGDDGGEHDLAVQVIVVLVGNPGSTDVV</sequence>
<dbReference type="InParanoid" id="A0A2P5E7S2"/>
<gene>
    <name evidence="2" type="ORF">TorRG33x02_226410</name>
</gene>
<evidence type="ECO:0000313" key="2">
    <source>
        <dbReference type="EMBL" id="PON81603.1"/>
    </source>
</evidence>
<evidence type="ECO:0000313" key="3">
    <source>
        <dbReference type="Proteomes" id="UP000237000"/>
    </source>
</evidence>
<organism evidence="2 3">
    <name type="scientific">Trema orientale</name>
    <name type="common">Charcoal tree</name>
    <name type="synonym">Celtis orientalis</name>
    <dbReference type="NCBI Taxonomy" id="63057"/>
    <lineage>
        <taxon>Eukaryota</taxon>
        <taxon>Viridiplantae</taxon>
        <taxon>Streptophyta</taxon>
        <taxon>Embryophyta</taxon>
        <taxon>Tracheophyta</taxon>
        <taxon>Spermatophyta</taxon>
        <taxon>Magnoliopsida</taxon>
        <taxon>eudicotyledons</taxon>
        <taxon>Gunneridae</taxon>
        <taxon>Pentapetalae</taxon>
        <taxon>rosids</taxon>
        <taxon>fabids</taxon>
        <taxon>Rosales</taxon>
        <taxon>Cannabaceae</taxon>
        <taxon>Trema</taxon>
    </lineage>
</organism>
<feature type="compositionally biased region" description="Acidic residues" evidence="1">
    <location>
        <begin position="73"/>
        <end position="85"/>
    </location>
</feature>
<dbReference type="Proteomes" id="UP000237000">
    <property type="component" value="Unassembled WGS sequence"/>
</dbReference>
<evidence type="ECO:0000256" key="1">
    <source>
        <dbReference type="SAM" id="MobiDB-lite"/>
    </source>
</evidence>
<dbReference type="AlphaFoldDB" id="A0A2P5E7S2"/>